<sequence length="123" mass="13838">MAVYYQQGEFKPVVPFMVIIKPEGNLEGVQEFTIPNDGLRHHILITTKSTEYPLLEMDGKSIIYRDKKVYDTRSLNSSYVGVRIDIGPGHHTLGSLYPSVLTVKLGIIIYAYSNNDIAYGFPV</sequence>
<dbReference type="Proteomes" id="UP000596742">
    <property type="component" value="Unassembled WGS sequence"/>
</dbReference>
<comment type="caution">
    <text evidence="1">The sequence shown here is derived from an EMBL/GenBank/DDBJ whole genome shotgun (WGS) entry which is preliminary data.</text>
</comment>
<dbReference type="EMBL" id="UYJE01009406">
    <property type="protein sequence ID" value="VDI73256.1"/>
    <property type="molecule type" value="Genomic_DNA"/>
</dbReference>
<name>A0A8B6H1Z9_MYTGA</name>
<organism evidence="1 2">
    <name type="scientific">Mytilus galloprovincialis</name>
    <name type="common">Mediterranean mussel</name>
    <dbReference type="NCBI Taxonomy" id="29158"/>
    <lineage>
        <taxon>Eukaryota</taxon>
        <taxon>Metazoa</taxon>
        <taxon>Spiralia</taxon>
        <taxon>Lophotrochozoa</taxon>
        <taxon>Mollusca</taxon>
        <taxon>Bivalvia</taxon>
        <taxon>Autobranchia</taxon>
        <taxon>Pteriomorphia</taxon>
        <taxon>Mytilida</taxon>
        <taxon>Mytiloidea</taxon>
        <taxon>Mytilidae</taxon>
        <taxon>Mytilinae</taxon>
        <taxon>Mytilus</taxon>
    </lineage>
</organism>
<reference evidence="1" key="1">
    <citation type="submission" date="2018-11" db="EMBL/GenBank/DDBJ databases">
        <authorList>
            <person name="Alioto T."/>
            <person name="Alioto T."/>
        </authorList>
    </citation>
    <scope>NUCLEOTIDE SEQUENCE</scope>
</reference>
<dbReference type="OrthoDB" id="6117025at2759"/>
<dbReference type="AlphaFoldDB" id="A0A8B6H1Z9"/>
<evidence type="ECO:0008006" key="3">
    <source>
        <dbReference type="Google" id="ProtNLM"/>
    </source>
</evidence>
<accession>A0A8B6H1Z9</accession>
<evidence type="ECO:0000313" key="2">
    <source>
        <dbReference type="Proteomes" id="UP000596742"/>
    </source>
</evidence>
<evidence type="ECO:0000313" key="1">
    <source>
        <dbReference type="EMBL" id="VDI73256.1"/>
    </source>
</evidence>
<proteinExistence type="predicted"/>
<gene>
    <name evidence="1" type="ORF">MGAL_10B043904</name>
</gene>
<protein>
    <recommendedName>
        <fullName evidence="3">IgGFc-binding protein N-terminal domain-containing protein</fullName>
    </recommendedName>
</protein>
<keyword evidence="2" id="KW-1185">Reference proteome</keyword>